<sequence>MKPSDLLAPHRATIRQVVQAHHACNARIFGSVARGEDGEGSDLDVLIDPTPDTTLLDIGAIRHELVQLLGVPVDVLTPNALPEHFRAAVLAQAQPV</sequence>
<dbReference type="PANTHER" id="PTHR33571:SF12">
    <property type="entry name" value="BSL3053 PROTEIN"/>
    <property type="match status" value="1"/>
</dbReference>
<evidence type="ECO:0000259" key="10">
    <source>
        <dbReference type="Pfam" id="PF01909"/>
    </source>
</evidence>
<feature type="domain" description="Polymerase nucleotidyl transferase" evidence="10">
    <location>
        <begin position="26"/>
        <end position="85"/>
    </location>
</feature>
<evidence type="ECO:0000256" key="5">
    <source>
        <dbReference type="ARBA" id="ARBA00022723"/>
    </source>
</evidence>
<accession>A0A221KGF4</accession>
<evidence type="ECO:0000256" key="3">
    <source>
        <dbReference type="ARBA" id="ARBA00022679"/>
    </source>
</evidence>
<comment type="cofactor">
    <cofactor evidence="1">
        <name>Mg(2+)</name>
        <dbReference type="ChEBI" id="CHEBI:18420"/>
    </cofactor>
</comment>
<gene>
    <name evidence="11" type="ORF">VITFI_CDS2323</name>
</gene>
<organism evidence="11 12">
    <name type="scientific">Vitreoscilla filiformis</name>
    <dbReference type="NCBI Taxonomy" id="63"/>
    <lineage>
        <taxon>Bacteria</taxon>
        <taxon>Pseudomonadati</taxon>
        <taxon>Pseudomonadota</taxon>
        <taxon>Betaproteobacteria</taxon>
        <taxon>Neisseriales</taxon>
        <taxon>Neisseriaceae</taxon>
        <taxon>Vitreoscilla</taxon>
    </lineage>
</organism>
<dbReference type="Proteomes" id="UP000199729">
    <property type="component" value="Chromosome"/>
</dbReference>
<proteinExistence type="inferred from homology"/>
<dbReference type="SUPFAM" id="SSF81301">
    <property type="entry name" value="Nucleotidyltransferase"/>
    <property type="match status" value="1"/>
</dbReference>
<dbReference type="Pfam" id="PF01909">
    <property type="entry name" value="NTP_transf_2"/>
    <property type="match status" value="1"/>
</dbReference>
<evidence type="ECO:0000256" key="4">
    <source>
        <dbReference type="ARBA" id="ARBA00022695"/>
    </source>
</evidence>
<dbReference type="PANTHER" id="PTHR33571">
    <property type="entry name" value="SSL8005 PROTEIN"/>
    <property type="match status" value="1"/>
</dbReference>
<dbReference type="KEGG" id="vff:VITFI_CDS2323"/>
<keyword evidence="7" id="KW-0067">ATP-binding</keyword>
<evidence type="ECO:0000313" key="12">
    <source>
        <dbReference type="Proteomes" id="UP000199729"/>
    </source>
</evidence>
<evidence type="ECO:0000313" key="11">
    <source>
        <dbReference type="EMBL" id="ASM78101.1"/>
    </source>
</evidence>
<dbReference type="GO" id="GO:0046872">
    <property type="term" value="F:metal ion binding"/>
    <property type="evidence" value="ECO:0007669"/>
    <property type="project" value="UniProtKB-KW"/>
</dbReference>
<dbReference type="GO" id="GO:0016779">
    <property type="term" value="F:nucleotidyltransferase activity"/>
    <property type="evidence" value="ECO:0007669"/>
    <property type="project" value="UniProtKB-KW"/>
</dbReference>
<evidence type="ECO:0000256" key="9">
    <source>
        <dbReference type="ARBA" id="ARBA00038276"/>
    </source>
</evidence>
<evidence type="ECO:0000256" key="6">
    <source>
        <dbReference type="ARBA" id="ARBA00022741"/>
    </source>
</evidence>
<dbReference type="Gene3D" id="3.30.460.10">
    <property type="entry name" value="Beta Polymerase, domain 2"/>
    <property type="match status" value="1"/>
</dbReference>
<dbReference type="RefSeq" id="WP_089417081.1">
    <property type="nucleotide sequence ID" value="NZ_CP022423.1"/>
</dbReference>
<keyword evidence="3 11" id="KW-0808">Transferase</keyword>
<keyword evidence="8" id="KW-0460">Magnesium</keyword>
<evidence type="ECO:0000256" key="8">
    <source>
        <dbReference type="ARBA" id="ARBA00022842"/>
    </source>
</evidence>
<protein>
    <submittedName>
        <fullName evidence="11">Nucleotidyltransferase</fullName>
    </submittedName>
</protein>
<comment type="similarity">
    <text evidence="9">Belongs to the MntA antitoxin family.</text>
</comment>
<evidence type="ECO:0000256" key="2">
    <source>
        <dbReference type="ARBA" id="ARBA00022649"/>
    </source>
</evidence>
<keyword evidence="6" id="KW-0547">Nucleotide-binding</keyword>
<keyword evidence="2" id="KW-1277">Toxin-antitoxin system</keyword>
<name>A0A221KGF4_VITFI</name>
<reference evidence="11 12" key="1">
    <citation type="submission" date="2017-07" db="EMBL/GenBank/DDBJ databases">
        <title>Complete Genome Sequence of the cosmetic ferment Vitreoscilla filiformis (ATCC15551).</title>
        <authorList>
            <person name="Contreras S."/>
            <person name="Sagory-Zalkind P."/>
            <person name="Blanquart H."/>
            <person name="Iltis A."/>
            <person name="Morand S.C."/>
        </authorList>
    </citation>
    <scope>NUCLEOTIDE SEQUENCE [LARGE SCALE GENOMIC DNA]</scope>
    <source>
        <strain evidence="11 12">ATCC 15551</strain>
    </source>
</reference>
<dbReference type="InterPro" id="IPR052038">
    <property type="entry name" value="Type-VII_TA_antitoxin"/>
</dbReference>
<dbReference type="InterPro" id="IPR002934">
    <property type="entry name" value="Polymerase_NTP_transf_dom"/>
</dbReference>
<dbReference type="OrthoDB" id="561385at2"/>
<dbReference type="EMBL" id="CP022423">
    <property type="protein sequence ID" value="ASM78101.1"/>
    <property type="molecule type" value="Genomic_DNA"/>
</dbReference>
<keyword evidence="5" id="KW-0479">Metal-binding</keyword>
<dbReference type="AlphaFoldDB" id="A0A221KGF4"/>
<keyword evidence="4" id="KW-0548">Nucleotidyltransferase</keyword>
<evidence type="ECO:0000256" key="7">
    <source>
        <dbReference type="ARBA" id="ARBA00022840"/>
    </source>
</evidence>
<dbReference type="CDD" id="cd05403">
    <property type="entry name" value="NT_KNTase_like"/>
    <property type="match status" value="1"/>
</dbReference>
<dbReference type="GO" id="GO:0005524">
    <property type="term" value="F:ATP binding"/>
    <property type="evidence" value="ECO:0007669"/>
    <property type="project" value="UniProtKB-KW"/>
</dbReference>
<keyword evidence="12" id="KW-1185">Reference proteome</keyword>
<evidence type="ECO:0000256" key="1">
    <source>
        <dbReference type="ARBA" id="ARBA00001946"/>
    </source>
</evidence>
<dbReference type="InterPro" id="IPR043519">
    <property type="entry name" value="NT_sf"/>
</dbReference>